<accession>A0A0D2DN23</accession>
<dbReference type="SUPFAM" id="SSF51735">
    <property type="entry name" value="NAD(P)-binding Rossmann-fold domains"/>
    <property type="match status" value="1"/>
</dbReference>
<evidence type="ECO:0000256" key="2">
    <source>
        <dbReference type="SAM" id="MobiDB-lite"/>
    </source>
</evidence>
<dbReference type="PANTHER" id="PTHR42760">
    <property type="entry name" value="SHORT-CHAIN DEHYDROGENASES/REDUCTASES FAMILY MEMBER"/>
    <property type="match status" value="1"/>
</dbReference>
<dbReference type="Gene3D" id="3.40.50.720">
    <property type="entry name" value="NAD(P)-binding Rossmann-like Domain"/>
    <property type="match status" value="1"/>
</dbReference>
<gene>
    <name evidence="3" type="ORF">PV06_04927</name>
</gene>
<dbReference type="VEuPathDB" id="FungiDB:PV06_04927"/>
<reference evidence="3 4" key="1">
    <citation type="submission" date="2015-01" db="EMBL/GenBank/DDBJ databases">
        <title>The Genome Sequence of Exophiala oligosperma CBS72588.</title>
        <authorList>
            <consortium name="The Broad Institute Genomics Platform"/>
            <person name="Cuomo C."/>
            <person name="de Hoog S."/>
            <person name="Gorbushina A."/>
            <person name="Stielow B."/>
            <person name="Teixiera M."/>
            <person name="Abouelleil A."/>
            <person name="Chapman S.B."/>
            <person name="Priest M."/>
            <person name="Young S.K."/>
            <person name="Wortman J."/>
            <person name="Nusbaum C."/>
            <person name="Birren B."/>
        </authorList>
    </citation>
    <scope>NUCLEOTIDE SEQUENCE [LARGE SCALE GENOMIC DNA]</scope>
    <source>
        <strain evidence="3 4">CBS 72588</strain>
    </source>
</reference>
<dbReference type="RefSeq" id="XP_016264084.1">
    <property type="nucleotide sequence ID" value="XM_016405878.1"/>
</dbReference>
<dbReference type="GO" id="GO:0016616">
    <property type="term" value="F:oxidoreductase activity, acting on the CH-OH group of donors, NAD or NADP as acceptor"/>
    <property type="evidence" value="ECO:0007669"/>
    <property type="project" value="TreeGrafter"/>
</dbReference>
<feature type="region of interest" description="Disordered" evidence="2">
    <location>
        <begin position="167"/>
        <end position="189"/>
    </location>
</feature>
<sequence length="189" mass="20382">MSRRRLSNDLAAGLEMSGVEFLSTVLDVRDWEAVESWAKATSQKFGKVDRLVTLAGVARQGILKHNIEEIEDSDWEWVLDVNVKGTLNTLRATIPNINSGGSLVLIASLADLLGHAQNAAYISSKHAVVGLARSATSKLGPRNIRVNCVCPGLTATPLVGCHSGTRFPDVRQTKPPAKSWTARRGGQLD</sequence>
<dbReference type="GeneID" id="27357001"/>
<dbReference type="EMBL" id="KN847335">
    <property type="protein sequence ID" value="KIW43871.1"/>
    <property type="molecule type" value="Genomic_DNA"/>
</dbReference>
<dbReference type="RefSeq" id="XP_016264087.1">
    <property type="nucleotide sequence ID" value="XM_016405881.1"/>
</dbReference>
<evidence type="ECO:0000313" key="3">
    <source>
        <dbReference type="EMBL" id="KIW43870.1"/>
    </source>
</evidence>
<evidence type="ECO:0000313" key="4">
    <source>
        <dbReference type="Proteomes" id="UP000053342"/>
    </source>
</evidence>
<dbReference type="RefSeq" id="XP_016264086.1">
    <property type="nucleotide sequence ID" value="XM_016405880.1"/>
</dbReference>
<name>A0A0D2DN23_9EURO</name>
<dbReference type="PANTHER" id="PTHR42760:SF45">
    <property type="entry name" value="SHORT CHAIN DEHYDROGENASE_REDUCTASE FAMILY PROTEIN, PUTATIVE (AFU_ORTHOLOGUE AFUA_3G09150)-RELATED"/>
    <property type="match status" value="1"/>
</dbReference>
<dbReference type="InterPro" id="IPR036291">
    <property type="entry name" value="NAD(P)-bd_dom_sf"/>
</dbReference>
<dbReference type="PRINTS" id="PR00081">
    <property type="entry name" value="GDHRDH"/>
</dbReference>
<dbReference type="STRING" id="215243.A0A0D2DN23"/>
<comment type="similarity">
    <text evidence="1">Belongs to the short-chain dehydrogenases/reductases (SDR) family.</text>
</comment>
<proteinExistence type="inferred from homology"/>
<dbReference type="Pfam" id="PF13561">
    <property type="entry name" value="adh_short_C2"/>
    <property type="match status" value="1"/>
</dbReference>
<keyword evidence="4" id="KW-1185">Reference proteome</keyword>
<evidence type="ECO:0000256" key="1">
    <source>
        <dbReference type="ARBA" id="ARBA00006484"/>
    </source>
</evidence>
<dbReference type="PRINTS" id="PR00080">
    <property type="entry name" value="SDRFAMILY"/>
</dbReference>
<dbReference type="RefSeq" id="XP_016264085.1">
    <property type="nucleotide sequence ID" value="XM_016405879.1"/>
</dbReference>
<dbReference type="CDD" id="cd05233">
    <property type="entry name" value="SDR_c"/>
    <property type="match status" value="1"/>
</dbReference>
<protein>
    <submittedName>
        <fullName evidence="3">Uncharacterized protein</fullName>
    </submittedName>
</protein>
<dbReference type="Proteomes" id="UP000053342">
    <property type="component" value="Unassembled WGS sequence"/>
</dbReference>
<dbReference type="EMBL" id="KN847335">
    <property type="protein sequence ID" value="KIW43870.1"/>
    <property type="molecule type" value="Genomic_DNA"/>
</dbReference>
<dbReference type="EMBL" id="KN847335">
    <property type="protein sequence ID" value="KIW43868.1"/>
    <property type="molecule type" value="Genomic_DNA"/>
</dbReference>
<dbReference type="EMBL" id="KN847335">
    <property type="protein sequence ID" value="KIW43869.1"/>
    <property type="molecule type" value="Genomic_DNA"/>
</dbReference>
<dbReference type="GO" id="GO:0048038">
    <property type="term" value="F:quinone binding"/>
    <property type="evidence" value="ECO:0007669"/>
    <property type="project" value="TreeGrafter"/>
</dbReference>
<dbReference type="HOGENOM" id="CLU_1434458_0_0_1"/>
<dbReference type="GO" id="GO:0006633">
    <property type="term" value="P:fatty acid biosynthetic process"/>
    <property type="evidence" value="ECO:0007669"/>
    <property type="project" value="TreeGrafter"/>
</dbReference>
<dbReference type="AlphaFoldDB" id="A0A0D2DN23"/>
<organism evidence="3 4">
    <name type="scientific">Exophiala oligosperma</name>
    <dbReference type="NCBI Taxonomy" id="215243"/>
    <lineage>
        <taxon>Eukaryota</taxon>
        <taxon>Fungi</taxon>
        <taxon>Dikarya</taxon>
        <taxon>Ascomycota</taxon>
        <taxon>Pezizomycotina</taxon>
        <taxon>Eurotiomycetes</taxon>
        <taxon>Chaetothyriomycetidae</taxon>
        <taxon>Chaetothyriales</taxon>
        <taxon>Herpotrichiellaceae</taxon>
        <taxon>Exophiala</taxon>
    </lineage>
</organism>
<dbReference type="InterPro" id="IPR002347">
    <property type="entry name" value="SDR_fam"/>
</dbReference>